<sequence length="142" mass="14945">MARSFGSSRQLSSYSGSVETAAMTSQGCHRGYSHQLSVLMLCMKVVATYCVAVLLSTNGFLVLLKKESGADKDNKTDEVTSSPSGGGLPELSNKSLNRRIAIVSVLGAMGLFLSGRVDFGVSLKDLSAATLPYEEVGFLSLA</sequence>
<feature type="region of interest" description="Disordered" evidence="1">
    <location>
        <begin position="70"/>
        <end position="91"/>
    </location>
</feature>
<dbReference type="PANTHER" id="PTHR47353">
    <property type="entry name" value="THIOREDOXIN-LIKE PROTEIN HCF164, CHLOROPLASTIC"/>
    <property type="match status" value="1"/>
</dbReference>
<dbReference type="EMBL" id="PKPP01015049">
    <property type="protein sequence ID" value="PWA39006.1"/>
    <property type="molecule type" value="Genomic_DNA"/>
</dbReference>
<keyword evidence="2" id="KW-0812">Transmembrane</keyword>
<dbReference type="OrthoDB" id="2121326at2759"/>
<protein>
    <submittedName>
        <fullName evidence="3">Thioredoxin-like protein</fullName>
    </submittedName>
</protein>
<dbReference type="InterPro" id="IPR044241">
    <property type="entry name" value="TxlA/HCF164"/>
</dbReference>
<feature type="transmembrane region" description="Helical" evidence="2">
    <location>
        <begin position="100"/>
        <end position="117"/>
    </location>
</feature>
<dbReference type="Proteomes" id="UP000245207">
    <property type="component" value="Unassembled WGS sequence"/>
</dbReference>
<evidence type="ECO:0000256" key="1">
    <source>
        <dbReference type="SAM" id="MobiDB-lite"/>
    </source>
</evidence>
<keyword evidence="2" id="KW-0472">Membrane</keyword>
<keyword evidence="4" id="KW-1185">Reference proteome</keyword>
<accession>A0A2U1KQH7</accession>
<dbReference type="PANTHER" id="PTHR47353:SF1">
    <property type="entry name" value="THIOREDOXIN-LIKE PROTEIN HCF164, CHLOROPLASTIC"/>
    <property type="match status" value="1"/>
</dbReference>
<dbReference type="GO" id="GO:0010190">
    <property type="term" value="P:cytochrome b6f complex assembly"/>
    <property type="evidence" value="ECO:0007669"/>
    <property type="project" value="TreeGrafter"/>
</dbReference>
<organism evidence="3 4">
    <name type="scientific">Artemisia annua</name>
    <name type="common">Sweet wormwood</name>
    <dbReference type="NCBI Taxonomy" id="35608"/>
    <lineage>
        <taxon>Eukaryota</taxon>
        <taxon>Viridiplantae</taxon>
        <taxon>Streptophyta</taxon>
        <taxon>Embryophyta</taxon>
        <taxon>Tracheophyta</taxon>
        <taxon>Spermatophyta</taxon>
        <taxon>Magnoliopsida</taxon>
        <taxon>eudicotyledons</taxon>
        <taxon>Gunneridae</taxon>
        <taxon>Pentapetalae</taxon>
        <taxon>asterids</taxon>
        <taxon>campanulids</taxon>
        <taxon>Asterales</taxon>
        <taxon>Asteraceae</taxon>
        <taxon>Asteroideae</taxon>
        <taxon>Anthemideae</taxon>
        <taxon>Artemisiinae</taxon>
        <taxon>Artemisia</taxon>
    </lineage>
</organism>
<dbReference type="STRING" id="35608.A0A2U1KQH7"/>
<evidence type="ECO:0000256" key="2">
    <source>
        <dbReference type="SAM" id="Phobius"/>
    </source>
</evidence>
<evidence type="ECO:0000313" key="4">
    <source>
        <dbReference type="Proteomes" id="UP000245207"/>
    </source>
</evidence>
<dbReference type="AlphaFoldDB" id="A0A2U1KQH7"/>
<evidence type="ECO:0000313" key="3">
    <source>
        <dbReference type="EMBL" id="PWA39006.1"/>
    </source>
</evidence>
<keyword evidence="2" id="KW-1133">Transmembrane helix</keyword>
<reference evidence="3 4" key="1">
    <citation type="journal article" date="2018" name="Mol. Plant">
        <title>The genome of Artemisia annua provides insight into the evolution of Asteraceae family and artemisinin biosynthesis.</title>
        <authorList>
            <person name="Shen Q."/>
            <person name="Zhang L."/>
            <person name="Liao Z."/>
            <person name="Wang S."/>
            <person name="Yan T."/>
            <person name="Shi P."/>
            <person name="Liu M."/>
            <person name="Fu X."/>
            <person name="Pan Q."/>
            <person name="Wang Y."/>
            <person name="Lv Z."/>
            <person name="Lu X."/>
            <person name="Zhang F."/>
            <person name="Jiang W."/>
            <person name="Ma Y."/>
            <person name="Chen M."/>
            <person name="Hao X."/>
            <person name="Li L."/>
            <person name="Tang Y."/>
            <person name="Lv G."/>
            <person name="Zhou Y."/>
            <person name="Sun X."/>
            <person name="Brodelius P.E."/>
            <person name="Rose J.K.C."/>
            <person name="Tang K."/>
        </authorList>
    </citation>
    <scope>NUCLEOTIDE SEQUENCE [LARGE SCALE GENOMIC DNA]</scope>
    <source>
        <strain evidence="4">cv. Huhao1</strain>
        <tissue evidence="3">Leaf</tissue>
    </source>
</reference>
<dbReference type="GO" id="GO:0016671">
    <property type="term" value="F:oxidoreductase activity, acting on a sulfur group of donors, disulfide as acceptor"/>
    <property type="evidence" value="ECO:0007669"/>
    <property type="project" value="TreeGrafter"/>
</dbReference>
<feature type="transmembrane region" description="Helical" evidence="2">
    <location>
        <begin position="46"/>
        <end position="64"/>
    </location>
</feature>
<proteinExistence type="predicted"/>
<gene>
    <name evidence="3" type="ORF">CTI12_AA576080</name>
</gene>
<comment type="caution">
    <text evidence="3">The sequence shown here is derived from an EMBL/GenBank/DDBJ whole genome shotgun (WGS) entry which is preliminary data.</text>
</comment>
<name>A0A2U1KQH7_ARTAN</name>
<dbReference type="GO" id="GO:0009535">
    <property type="term" value="C:chloroplast thylakoid membrane"/>
    <property type="evidence" value="ECO:0007669"/>
    <property type="project" value="TreeGrafter"/>
</dbReference>